<feature type="domain" description="ABC transporter" evidence="4">
    <location>
        <begin position="2"/>
        <end position="238"/>
    </location>
</feature>
<keyword evidence="2" id="KW-0547">Nucleotide-binding</keyword>
<evidence type="ECO:0000259" key="4">
    <source>
        <dbReference type="PROSITE" id="PS50893"/>
    </source>
</evidence>
<dbReference type="GO" id="GO:0016887">
    <property type="term" value="F:ATP hydrolysis activity"/>
    <property type="evidence" value="ECO:0007669"/>
    <property type="project" value="InterPro"/>
</dbReference>
<sequence length="239" mass="27142" precursor="true">MVIEVSVEKRMESKARHFRLDAAFSSREQCVVLFGPSGSGKTLTLQSIAGLVTPDAGRIALNGRVLFDTQSGVNVPSRHRKIGYVFQDYALFPHRTVLENVGFGLKNDWPWRLSRDDRRQVMEFLEAFEISQLAQSYPLDISGGQKQRVALARALIRKPDLLLMDEPFAALDTLLRVKLREELAKIRRAFDIPMVMVTHDPEDIRVFAETLVIYEIGRVRECLHFLKSDGTDLEEVLAS</sequence>
<dbReference type="KEGG" id="sfu:Sfum_3696"/>
<dbReference type="PANTHER" id="PTHR42781:SF4">
    <property type="entry name" value="SPERMIDINE_PUTRESCINE IMPORT ATP-BINDING PROTEIN POTA"/>
    <property type="match status" value="1"/>
</dbReference>
<organism evidence="5 6">
    <name type="scientific">Syntrophobacter fumaroxidans (strain DSM 10017 / MPOB)</name>
    <dbReference type="NCBI Taxonomy" id="335543"/>
    <lineage>
        <taxon>Bacteria</taxon>
        <taxon>Pseudomonadati</taxon>
        <taxon>Thermodesulfobacteriota</taxon>
        <taxon>Syntrophobacteria</taxon>
        <taxon>Syntrophobacterales</taxon>
        <taxon>Syntrophobacteraceae</taxon>
        <taxon>Syntrophobacter</taxon>
    </lineage>
</organism>
<dbReference type="SMART" id="SM00382">
    <property type="entry name" value="AAA"/>
    <property type="match status" value="1"/>
</dbReference>
<dbReference type="PANTHER" id="PTHR42781">
    <property type="entry name" value="SPERMIDINE/PUTRESCINE IMPORT ATP-BINDING PROTEIN POTA"/>
    <property type="match status" value="1"/>
</dbReference>
<keyword evidence="3" id="KW-0067">ATP-binding</keyword>
<dbReference type="GO" id="GO:0005524">
    <property type="term" value="F:ATP binding"/>
    <property type="evidence" value="ECO:0007669"/>
    <property type="project" value="UniProtKB-KW"/>
</dbReference>
<protein>
    <submittedName>
        <fullName evidence="5">ABC transporter related</fullName>
    </submittedName>
</protein>
<gene>
    <name evidence="5" type="ordered locus">Sfum_3696</name>
</gene>
<evidence type="ECO:0000256" key="2">
    <source>
        <dbReference type="ARBA" id="ARBA00022741"/>
    </source>
</evidence>
<evidence type="ECO:0000256" key="1">
    <source>
        <dbReference type="ARBA" id="ARBA00022448"/>
    </source>
</evidence>
<keyword evidence="6" id="KW-1185">Reference proteome</keyword>
<dbReference type="InterPro" id="IPR050093">
    <property type="entry name" value="ABC_SmlMolc_Importer"/>
</dbReference>
<proteinExistence type="predicted"/>
<dbReference type="OrthoDB" id="9809450at2"/>
<dbReference type="STRING" id="335543.Sfum_3696"/>
<dbReference type="RefSeq" id="WP_011700491.1">
    <property type="nucleotide sequence ID" value="NC_008554.1"/>
</dbReference>
<dbReference type="Gene3D" id="3.40.50.300">
    <property type="entry name" value="P-loop containing nucleotide triphosphate hydrolases"/>
    <property type="match status" value="1"/>
</dbReference>
<dbReference type="Pfam" id="PF00005">
    <property type="entry name" value="ABC_tran"/>
    <property type="match status" value="1"/>
</dbReference>
<reference evidence="5 6" key="1">
    <citation type="submission" date="2006-10" db="EMBL/GenBank/DDBJ databases">
        <title>Complete sequence of Syntrophobacter fumaroxidans MPOB.</title>
        <authorList>
            <consortium name="US DOE Joint Genome Institute"/>
            <person name="Copeland A."/>
            <person name="Lucas S."/>
            <person name="Lapidus A."/>
            <person name="Barry K."/>
            <person name="Detter J.C."/>
            <person name="Glavina del Rio T."/>
            <person name="Hammon N."/>
            <person name="Israni S."/>
            <person name="Pitluck S."/>
            <person name="Goltsman E.G."/>
            <person name="Martinez M."/>
            <person name="Schmutz J."/>
            <person name="Larimer F."/>
            <person name="Land M."/>
            <person name="Hauser L."/>
            <person name="Kyrpides N."/>
            <person name="Kim E."/>
            <person name="Boone D.R."/>
            <person name="Brockman F."/>
            <person name="Culley D."/>
            <person name="Ferry J."/>
            <person name="Gunsalus R."/>
            <person name="McInerney M.J."/>
            <person name="Morrison M."/>
            <person name="Plugge C."/>
            <person name="Rohlin L."/>
            <person name="Scholten J."/>
            <person name="Sieber J."/>
            <person name="Stams A.J.M."/>
            <person name="Worm P."/>
            <person name="Henstra A.M."/>
            <person name="Richardson P."/>
        </authorList>
    </citation>
    <scope>NUCLEOTIDE SEQUENCE [LARGE SCALE GENOMIC DNA]</scope>
    <source>
        <strain evidence="6">DSM 10017 / MPOB</strain>
    </source>
</reference>
<dbReference type="PROSITE" id="PS50893">
    <property type="entry name" value="ABC_TRANSPORTER_2"/>
    <property type="match status" value="1"/>
</dbReference>
<dbReference type="InterPro" id="IPR003439">
    <property type="entry name" value="ABC_transporter-like_ATP-bd"/>
</dbReference>
<dbReference type="InterPro" id="IPR003593">
    <property type="entry name" value="AAA+_ATPase"/>
</dbReference>
<evidence type="ECO:0000256" key="3">
    <source>
        <dbReference type="ARBA" id="ARBA00022840"/>
    </source>
</evidence>
<dbReference type="SUPFAM" id="SSF52540">
    <property type="entry name" value="P-loop containing nucleoside triphosphate hydrolases"/>
    <property type="match status" value="1"/>
</dbReference>
<dbReference type="EMBL" id="CP000478">
    <property type="protein sequence ID" value="ABK19366.1"/>
    <property type="molecule type" value="Genomic_DNA"/>
</dbReference>
<dbReference type="InParanoid" id="A0LPL4"/>
<name>A0LPL4_SYNFM</name>
<dbReference type="HOGENOM" id="CLU_000604_1_22_7"/>
<dbReference type="Proteomes" id="UP000001784">
    <property type="component" value="Chromosome"/>
</dbReference>
<accession>A0LPL4</accession>
<dbReference type="eggNOG" id="COG3842">
    <property type="taxonomic scope" value="Bacteria"/>
</dbReference>
<evidence type="ECO:0000313" key="6">
    <source>
        <dbReference type="Proteomes" id="UP000001784"/>
    </source>
</evidence>
<dbReference type="PROSITE" id="PS00211">
    <property type="entry name" value="ABC_TRANSPORTER_1"/>
    <property type="match status" value="1"/>
</dbReference>
<dbReference type="InterPro" id="IPR017871">
    <property type="entry name" value="ABC_transporter-like_CS"/>
</dbReference>
<dbReference type="AlphaFoldDB" id="A0LPL4"/>
<dbReference type="InterPro" id="IPR027417">
    <property type="entry name" value="P-loop_NTPase"/>
</dbReference>
<evidence type="ECO:0000313" key="5">
    <source>
        <dbReference type="EMBL" id="ABK19366.1"/>
    </source>
</evidence>
<keyword evidence="1" id="KW-0813">Transport</keyword>